<dbReference type="SUPFAM" id="SSF51905">
    <property type="entry name" value="FAD/NAD(P)-binding domain"/>
    <property type="match status" value="1"/>
</dbReference>
<dbReference type="InterPro" id="IPR050097">
    <property type="entry name" value="Ferredoxin-NADP_redctase_2"/>
</dbReference>
<dbReference type="CDD" id="cd00038">
    <property type="entry name" value="CAP_ED"/>
    <property type="match status" value="1"/>
</dbReference>
<organism evidence="4 5">
    <name type="scientific">Cupriavidus basilensis</name>
    <dbReference type="NCBI Taxonomy" id="68895"/>
    <lineage>
        <taxon>Bacteria</taxon>
        <taxon>Pseudomonadati</taxon>
        <taxon>Pseudomonadota</taxon>
        <taxon>Betaproteobacteria</taxon>
        <taxon>Burkholderiales</taxon>
        <taxon>Burkholderiaceae</taxon>
        <taxon>Cupriavidus</taxon>
    </lineage>
</organism>
<dbReference type="PRINTS" id="PR00469">
    <property type="entry name" value="PNDRDTASEII"/>
</dbReference>
<dbReference type="EC" id="1.8.1.9" evidence="4"/>
<keyword evidence="5" id="KW-1185">Reference proteome</keyword>
<proteinExistence type="predicted"/>
<evidence type="ECO:0000313" key="4">
    <source>
        <dbReference type="EMBL" id="AJG23126.1"/>
    </source>
</evidence>
<evidence type="ECO:0000259" key="3">
    <source>
        <dbReference type="PROSITE" id="PS50042"/>
    </source>
</evidence>
<feature type="domain" description="Cyclic nucleotide-binding" evidence="3">
    <location>
        <begin position="66"/>
        <end position="167"/>
    </location>
</feature>
<dbReference type="InterPro" id="IPR036188">
    <property type="entry name" value="FAD/NAD-bd_sf"/>
</dbReference>
<dbReference type="SMART" id="SM00100">
    <property type="entry name" value="cNMP"/>
    <property type="match status" value="1"/>
</dbReference>
<dbReference type="KEGG" id="cbw:RR42_s1538"/>
<dbReference type="STRING" id="68895.RR42_s1538"/>
<dbReference type="Gene3D" id="2.60.120.10">
    <property type="entry name" value="Jelly Rolls"/>
    <property type="match status" value="1"/>
</dbReference>
<dbReference type="RefSeq" id="WP_043354818.1">
    <property type="nucleotide sequence ID" value="NZ_CP010537.1"/>
</dbReference>
<name>A0A0C4YRC7_9BURK</name>
<dbReference type="PRINTS" id="PR00368">
    <property type="entry name" value="FADPNR"/>
</dbReference>
<keyword evidence="1" id="KW-0285">Flavoprotein</keyword>
<dbReference type="GO" id="GO:0004791">
    <property type="term" value="F:thioredoxin-disulfide reductase (NADPH) activity"/>
    <property type="evidence" value="ECO:0007669"/>
    <property type="project" value="UniProtKB-EC"/>
</dbReference>
<accession>A0A0C4YRC7</accession>
<keyword evidence="2 4" id="KW-0560">Oxidoreductase</keyword>
<gene>
    <name evidence="4" type="ORF">RR42_s1538</name>
</gene>
<dbReference type="Pfam" id="PF00027">
    <property type="entry name" value="cNMP_binding"/>
    <property type="match status" value="1"/>
</dbReference>
<dbReference type="AlphaFoldDB" id="A0A0C4YRC7"/>
<dbReference type="OrthoDB" id="109585at2"/>
<sequence length="591" mass="62211">MSADNADNAIGSLEPPDPQAIVAAGLAIEQEAATAAFSPMESRRHQMWPLLTAAEIVGLQHFGTLRQWRANEYLFRTGDPAHGMVVILRGRVRVLQRDARDRASVVGEHGPGSFLAEVGQLSGKPALVDGLALEDVEAISIPPDRLRALMVAQAELGERIMRALILRRVGLIERGNGPTLLGRSSDAHLLHLQAFLRRNGYPHTVVDADTDPDACSLLDFTAAAPGDFPLVICPGGAVLRCPDAGQLATCLGLLPEFDPDYIYDVIVVGAGPAGLATAVYAASEGLCVAVFDSLAPGGQAGASSRIENYLGFPTGISGQALAGRAFVQAQKFGAHLAIPLQVTALHCGTHPQRIELSDGRKIAARTVVIASGAAYRHPAIAALDRYEGRGVYYWASPVEARLCSGEEVVLVGGGNSAGQAAVFLAAHAKRVHILIRASGLEASMSRYLIERIAAQPNIELHTGTEIVALGGEERLATIAYRSRGSDRVTEVPVRHLFLFTGADPNTGWLASCNVRVDAKGFVLTGTDTAHEGTMPASTLETSVPGIFAIGDVRSGSTKRVAAAVGEGAAVVAQIHGYLEKMKQPEPGTLAM</sequence>
<dbReference type="InterPro" id="IPR014710">
    <property type="entry name" value="RmlC-like_jellyroll"/>
</dbReference>
<evidence type="ECO:0000256" key="2">
    <source>
        <dbReference type="ARBA" id="ARBA00023002"/>
    </source>
</evidence>
<dbReference type="PROSITE" id="PS50042">
    <property type="entry name" value="CNMP_BINDING_3"/>
    <property type="match status" value="1"/>
</dbReference>
<evidence type="ECO:0000256" key="1">
    <source>
        <dbReference type="ARBA" id="ARBA00022630"/>
    </source>
</evidence>
<reference evidence="4 5" key="1">
    <citation type="journal article" date="2015" name="Genome Announc.">
        <title>Complete Genome Sequence of Cupriavidus basilensis 4G11, Isolated from the Oak Ridge Field Research Center Site.</title>
        <authorList>
            <person name="Ray J."/>
            <person name="Waters R.J."/>
            <person name="Skerker J.M."/>
            <person name="Kuehl J.V."/>
            <person name="Price M.N."/>
            <person name="Huang J."/>
            <person name="Chakraborty R."/>
            <person name="Arkin A.P."/>
            <person name="Deutschbauer A."/>
        </authorList>
    </citation>
    <scope>NUCLEOTIDE SEQUENCE [LARGE SCALE GENOMIC DNA]</scope>
    <source>
        <strain evidence="4">4G11</strain>
    </source>
</reference>
<evidence type="ECO:0000313" key="5">
    <source>
        <dbReference type="Proteomes" id="UP000031843"/>
    </source>
</evidence>
<dbReference type="Proteomes" id="UP000031843">
    <property type="component" value="Chromosome secondary"/>
</dbReference>
<dbReference type="Pfam" id="PF07992">
    <property type="entry name" value="Pyr_redox_2"/>
    <property type="match status" value="1"/>
</dbReference>
<dbReference type="PANTHER" id="PTHR48105">
    <property type="entry name" value="THIOREDOXIN REDUCTASE 1-RELATED-RELATED"/>
    <property type="match status" value="1"/>
</dbReference>
<dbReference type="SUPFAM" id="SSF51206">
    <property type="entry name" value="cAMP-binding domain-like"/>
    <property type="match status" value="1"/>
</dbReference>
<dbReference type="InterPro" id="IPR023753">
    <property type="entry name" value="FAD/NAD-binding_dom"/>
</dbReference>
<dbReference type="InterPro" id="IPR000595">
    <property type="entry name" value="cNMP-bd_dom"/>
</dbReference>
<protein>
    <submittedName>
        <fullName evidence="4">Thioredoxin reductase</fullName>
        <ecNumber evidence="4">1.8.1.9</ecNumber>
    </submittedName>
</protein>
<dbReference type="EMBL" id="CP010537">
    <property type="protein sequence ID" value="AJG23126.1"/>
    <property type="molecule type" value="Genomic_DNA"/>
</dbReference>
<dbReference type="InterPro" id="IPR018490">
    <property type="entry name" value="cNMP-bd_dom_sf"/>
</dbReference>
<dbReference type="Gene3D" id="3.50.50.60">
    <property type="entry name" value="FAD/NAD(P)-binding domain"/>
    <property type="match status" value="2"/>
</dbReference>